<dbReference type="Proteomes" id="UP000006039">
    <property type="component" value="Unassembled WGS sequence"/>
</dbReference>
<evidence type="ECO:0000256" key="1">
    <source>
        <dbReference type="SAM" id="MobiDB-lite"/>
    </source>
</evidence>
<evidence type="ECO:0000313" key="4">
    <source>
        <dbReference type="Proteomes" id="UP000006039"/>
    </source>
</evidence>
<evidence type="ECO:0000313" key="3">
    <source>
        <dbReference type="EnsemblFungi" id="EJT71913"/>
    </source>
</evidence>
<feature type="compositionally biased region" description="Polar residues" evidence="1">
    <location>
        <begin position="37"/>
        <end position="46"/>
    </location>
</feature>
<dbReference type="VEuPathDB" id="FungiDB:GGTG_11166"/>
<dbReference type="AlphaFoldDB" id="J3PCE3"/>
<reference evidence="2" key="3">
    <citation type="submission" date="2010-09" db="EMBL/GenBank/DDBJ databases">
        <title>Annotation of Gaeumannomyces graminis var. tritici R3-111a-1.</title>
        <authorList>
            <consortium name="The Broad Institute Genome Sequencing Platform"/>
            <person name="Ma L.-J."/>
            <person name="Dead R."/>
            <person name="Young S.K."/>
            <person name="Zeng Q."/>
            <person name="Gargeya S."/>
            <person name="Fitzgerald M."/>
            <person name="Haas B."/>
            <person name="Abouelleil A."/>
            <person name="Alvarado L."/>
            <person name="Arachchi H.M."/>
            <person name="Berlin A."/>
            <person name="Brown A."/>
            <person name="Chapman S.B."/>
            <person name="Chen Z."/>
            <person name="Dunbar C."/>
            <person name="Freedman E."/>
            <person name="Gearin G."/>
            <person name="Gellesch M."/>
            <person name="Goldberg J."/>
            <person name="Griggs A."/>
            <person name="Gujja S."/>
            <person name="Heiman D."/>
            <person name="Howarth C."/>
            <person name="Larson L."/>
            <person name="Lui A."/>
            <person name="MacDonald P.J.P."/>
            <person name="Mehta T."/>
            <person name="Montmayeur A."/>
            <person name="Murphy C."/>
            <person name="Neiman D."/>
            <person name="Pearson M."/>
            <person name="Priest M."/>
            <person name="Roberts A."/>
            <person name="Saif S."/>
            <person name="Shea T."/>
            <person name="Shenoy N."/>
            <person name="Sisk P."/>
            <person name="Stolte C."/>
            <person name="Sykes S."/>
            <person name="Yandava C."/>
            <person name="Wortman J."/>
            <person name="Nusbaum C."/>
            <person name="Birren B."/>
        </authorList>
    </citation>
    <scope>NUCLEOTIDE SEQUENCE</scope>
    <source>
        <strain evidence="2">R3-111a-1</strain>
    </source>
</reference>
<dbReference type="RefSeq" id="XP_009227310.1">
    <property type="nucleotide sequence ID" value="XM_009229046.1"/>
</dbReference>
<dbReference type="EnsemblFungi" id="EJT71913">
    <property type="protein sequence ID" value="EJT71913"/>
    <property type="gene ID" value="GGTG_11166"/>
</dbReference>
<accession>J3PCE3</accession>
<gene>
    <name evidence="3" type="primary">20351624</name>
    <name evidence="2" type="ORF">GGTG_11166</name>
</gene>
<dbReference type="EMBL" id="GL385400">
    <property type="protein sequence ID" value="EJT71913.1"/>
    <property type="molecule type" value="Genomic_DNA"/>
</dbReference>
<sequence length="124" mass="13325">MVGSDAFMGCPIGRSKSKLTSTGSPTSRHTGGLLQTRHLNGWSSVSDETRRDADGGSQSDARDETAEHDEKELGTAFQSSERPNSRHAISNITLSAERNEMSRHLTGGWPAPRAHTPPSPAQKT</sequence>
<proteinExistence type="predicted"/>
<reference evidence="4" key="1">
    <citation type="submission" date="2010-07" db="EMBL/GenBank/DDBJ databases">
        <title>The genome sequence of Gaeumannomyces graminis var. tritici strain R3-111a-1.</title>
        <authorList>
            <consortium name="The Broad Institute Genome Sequencing Platform"/>
            <person name="Ma L.-J."/>
            <person name="Dead R."/>
            <person name="Young S."/>
            <person name="Zeng Q."/>
            <person name="Koehrsen M."/>
            <person name="Alvarado L."/>
            <person name="Berlin A."/>
            <person name="Chapman S.B."/>
            <person name="Chen Z."/>
            <person name="Freedman E."/>
            <person name="Gellesch M."/>
            <person name="Goldberg J."/>
            <person name="Griggs A."/>
            <person name="Gujja S."/>
            <person name="Heilman E.R."/>
            <person name="Heiman D."/>
            <person name="Hepburn T."/>
            <person name="Howarth C."/>
            <person name="Jen D."/>
            <person name="Larson L."/>
            <person name="Mehta T."/>
            <person name="Neiman D."/>
            <person name="Pearson M."/>
            <person name="Roberts A."/>
            <person name="Saif S."/>
            <person name="Shea T."/>
            <person name="Shenoy N."/>
            <person name="Sisk P."/>
            <person name="Stolte C."/>
            <person name="Sykes S."/>
            <person name="Walk T."/>
            <person name="White J."/>
            <person name="Yandava C."/>
            <person name="Haas B."/>
            <person name="Nusbaum C."/>
            <person name="Birren B."/>
        </authorList>
    </citation>
    <scope>NUCLEOTIDE SEQUENCE [LARGE SCALE GENOMIC DNA]</scope>
    <source>
        <strain evidence="4">R3-111a-1</strain>
    </source>
</reference>
<dbReference type="HOGENOM" id="CLU_2004083_0_0_1"/>
<feature type="compositionally biased region" description="Basic and acidic residues" evidence="1">
    <location>
        <begin position="47"/>
        <end position="73"/>
    </location>
</feature>
<organism evidence="2">
    <name type="scientific">Gaeumannomyces tritici (strain R3-111a-1)</name>
    <name type="common">Wheat and barley take-all root rot fungus</name>
    <name type="synonym">Gaeumannomyces graminis var. tritici</name>
    <dbReference type="NCBI Taxonomy" id="644352"/>
    <lineage>
        <taxon>Eukaryota</taxon>
        <taxon>Fungi</taxon>
        <taxon>Dikarya</taxon>
        <taxon>Ascomycota</taxon>
        <taxon>Pezizomycotina</taxon>
        <taxon>Sordariomycetes</taxon>
        <taxon>Sordariomycetidae</taxon>
        <taxon>Magnaporthales</taxon>
        <taxon>Magnaporthaceae</taxon>
        <taxon>Gaeumannomyces</taxon>
    </lineage>
</organism>
<feature type="compositionally biased region" description="Polar residues" evidence="1">
    <location>
        <begin position="18"/>
        <end position="29"/>
    </location>
</feature>
<reference evidence="2" key="2">
    <citation type="submission" date="2010-07" db="EMBL/GenBank/DDBJ databases">
        <authorList>
            <consortium name="The Broad Institute Genome Sequencing Platform"/>
            <consortium name="Broad Institute Genome Sequencing Center for Infectious Disease"/>
            <person name="Ma L.-J."/>
            <person name="Dead R."/>
            <person name="Young S."/>
            <person name="Zeng Q."/>
            <person name="Koehrsen M."/>
            <person name="Alvarado L."/>
            <person name="Berlin A."/>
            <person name="Chapman S.B."/>
            <person name="Chen Z."/>
            <person name="Freedman E."/>
            <person name="Gellesch M."/>
            <person name="Goldberg J."/>
            <person name="Griggs A."/>
            <person name="Gujja S."/>
            <person name="Heilman E.R."/>
            <person name="Heiman D."/>
            <person name="Hepburn T."/>
            <person name="Howarth C."/>
            <person name="Jen D."/>
            <person name="Larson L."/>
            <person name="Mehta T."/>
            <person name="Neiman D."/>
            <person name="Pearson M."/>
            <person name="Roberts A."/>
            <person name="Saif S."/>
            <person name="Shea T."/>
            <person name="Shenoy N."/>
            <person name="Sisk P."/>
            <person name="Stolte C."/>
            <person name="Sykes S."/>
            <person name="Walk T."/>
            <person name="White J."/>
            <person name="Yandava C."/>
            <person name="Haas B."/>
            <person name="Nusbaum C."/>
            <person name="Birren B."/>
        </authorList>
    </citation>
    <scope>NUCLEOTIDE SEQUENCE</scope>
    <source>
        <strain evidence="2">R3-111a-1</strain>
    </source>
</reference>
<reference evidence="3" key="5">
    <citation type="submission" date="2018-04" db="UniProtKB">
        <authorList>
            <consortium name="EnsemblFungi"/>
        </authorList>
    </citation>
    <scope>IDENTIFICATION</scope>
    <source>
        <strain evidence="3">R3-111a-1</strain>
    </source>
</reference>
<feature type="region of interest" description="Disordered" evidence="1">
    <location>
        <begin position="1"/>
        <end position="124"/>
    </location>
</feature>
<keyword evidence="4" id="KW-1185">Reference proteome</keyword>
<feature type="compositionally biased region" description="Pro residues" evidence="1">
    <location>
        <begin position="115"/>
        <end position="124"/>
    </location>
</feature>
<feature type="compositionally biased region" description="Polar residues" evidence="1">
    <location>
        <begin position="76"/>
        <end position="96"/>
    </location>
</feature>
<dbReference type="GeneID" id="20351624"/>
<evidence type="ECO:0000313" key="2">
    <source>
        <dbReference type="EMBL" id="EJT71913.1"/>
    </source>
</evidence>
<name>J3PCE3_GAET3</name>
<reference evidence="3" key="4">
    <citation type="journal article" date="2015" name="G3 (Bethesda)">
        <title>Genome sequences of three phytopathogenic species of the Magnaporthaceae family of fungi.</title>
        <authorList>
            <person name="Okagaki L.H."/>
            <person name="Nunes C.C."/>
            <person name="Sailsbery J."/>
            <person name="Clay B."/>
            <person name="Brown D."/>
            <person name="John T."/>
            <person name="Oh Y."/>
            <person name="Young N."/>
            <person name="Fitzgerald M."/>
            <person name="Haas B.J."/>
            <person name="Zeng Q."/>
            <person name="Young S."/>
            <person name="Adiconis X."/>
            <person name="Fan L."/>
            <person name="Levin J.Z."/>
            <person name="Mitchell T.K."/>
            <person name="Okubara P.A."/>
            <person name="Farman M.L."/>
            <person name="Kohn L.M."/>
            <person name="Birren B."/>
            <person name="Ma L.-J."/>
            <person name="Dean R.A."/>
        </authorList>
    </citation>
    <scope>NUCLEOTIDE SEQUENCE</scope>
    <source>
        <strain evidence="3">R3-111a-1</strain>
    </source>
</reference>
<protein>
    <submittedName>
        <fullName evidence="2 3">Uncharacterized protein</fullName>
    </submittedName>
</protein>